<dbReference type="GO" id="GO:0008510">
    <property type="term" value="F:sodium:bicarbonate symporter activity"/>
    <property type="evidence" value="ECO:0007669"/>
    <property type="project" value="TreeGrafter"/>
</dbReference>
<protein>
    <recommendedName>
        <fullName evidence="7">Bicarbonate transporter-like transmembrane domain-containing protein</fullName>
    </recommendedName>
</protein>
<evidence type="ECO:0000259" key="7">
    <source>
        <dbReference type="Pfam" id="PF00955"/>
    </source>
</evidence>
<feature type="compositionally biased region" description="Polar residues" evidence="5">
    <location>
        <begin position="241"/>
        <end position="256"/>
    </location>
</feature>
<dbReference type="Pfam" id="PF00955">
    <property type="entry name" value="HCO3_cotransp"/>
    <property type="match status" value="1"/>
</dbReference>
<accession>A0A498SJL1</accession>
<dbReference type="Proteomes" id="UP000276991">
    <property type="component" value="Unassembled WGS sequence"/>
</dbReference>
<dbReference type="PANTHER" id="PTHR11453:SF36">
    <property type="entry name" value="ANION EXCHANGE PROTEIN"/>
    <property type="match status" value="1"/>
</dbReference>
<sequence>MTGILSHIPMPVLYGVFLYMGIAALGGIQLFDRILLLLMPMKYQPDTIYIRHVPISVIHKFTFCQVACLAVLWIVKSIKRTSIAFPIMLVVMVAVRKVMEKFFTEKDLRYLDDKMPDFHLRKKEDMKRKKSAMEEFDIDLEENQGTIHAVKTEAHLHIPTASGEIIKIPLAAIQEPSHNIHNMNISNEVNRTGMWKHITLGTNQLSSSALLASAPEVKIPDDNEEDDDAIIIRVTKPTSINSNVQSNNEETPLLDNQKSETKM</sequence>
<feature type="transmembrane region" description="Helical" evidence="6">
    <location>
        <begin position="57"/>
        <end position="75"/>
    </location>
</feature>
<dbReference type="InterPro" id="IPR011531">
    <property type="entry name" value="HCO3_transpt-like_TM_dom"/>
</dbReference>
<evidence type="ECO:0000256" key="5">
    <source>
        <dbReference type="SAM" id="MobiDB-lite"/>
    </source>
</evidence>
<evidence type="ECO:0000256" key="1">
    <source>
        <dbReference type="ARBA" id="ARBA00004141"/>
    </source>
</evidence>
<dbReference type="GO" id="GO:0005452">
    <property type="term" value="F:solute:inorganic anion antiporter activity"/>
    <property type="evidence" value="ECO:0007669"/>
    <property type="project" value="InterPro"/>
</dbReference>
<feature type="transmembrane region" description="Helical" evidence="6">
    <location>
        <begin position="12"/>
        <end position="36"/>
    </location>
</feature>
<dbReference type="GO" id="GO:0051453">
    <property type="term" value="P:regulation of intracellular pH"/>
    <property type="evidence" value="ECO:0007669"/>
    <property type="project" value="TreeGrafter"/>
</dbReference>
<comment type="subcellular location">
    <subcellularLocation>
        <location evidence="1">Membrane</location>
        <topology evidence="1">Multi-pass membrane protein</topology>
    </subcellularLocation>
</comment>
<evidence type="ECO:0000256" key="4">
    <source>
        <dbReference type="ARBA" id="ARBA00023136"/>
    </source>
</evidence>
<gene>
    <name evidence="8" type="ORF">NAV_LOCUS4119</name>
</gene>
<dbReference type="OrthoDB" id="5854180at2759"/>
<evidence type="ECO:0000313" key="9">
    <source>
        <dbReference type="Proteomes" id="UP000276991"/>
    </source>
</evidence>
<feature type="transmembrane region" description="Helical" evidence="6">
    <location>
        <begin position="81"/>
        <end position="99"/>
    </location>
</feature>
<keyword evidence="9" id="KW-1185">Reference proteome</keyword>
<keyword evidence="3 6" id="KW-1133">Transmembrane helix</keyword>
<evidence type="ECO:0000313" key="8">
    <source>
        <dbReference type="EMBL" id="VBB29316.1"/>
    </source>
</evidence>
<dbReference type="PANTHER" id="PTHR11453">
    <property type="entry name" value="ANION EXCHANGE PROTEIN"/>
    <property type="match status" value="1"/>
</dbReference>
<dbReference type="AlphaFoldDB" id="A0A498SJL1"/>
<feature type="region of interest" description="Disordered" evidence="5">
    <location>
        <begin position="241"/>
        <end position="263"/>
    </location>
</feature>
<evidence type="ECO:0000256" key="3">
    <source>
        <dbReference type="ARBA" id="ARBA00022989"/>
    </source>
</evidence>
<dbReference type="GO" id="GO:0005886">
    <property type="term" value="C:plasma membrane"/>
    <property type="evidence" value="ECO:0007669"/>
    <property type="project" value="TreeGrafter"/>
</dbReference>
<proteinExistence type="predicted"/>
<organism evidence="8 9">
    <name type="scientific">Acanthocheilonema viteae</name>
    <name type="common">Filarial nematode worm</name>
    <name type="synonym">Dipetalonema viteae</name>
    <dbReference type="NCBI Taxonomy" id="6277"/>
    <lineage>
        <taxon>Eukaryota</taxon>
        <taxon>Metazoa</taxon>
        <taxon>Ecdysozoa</taxon>
        <taxon>Nematoda</taxon>
        <taxon>Chromadorea</taxon>
        <taxon>Rhabditida</taxon>
        <taxon>Spirurina</taxon>
        <taxon>Spiruromorpha</taxon>
        <taxon>Filarioidea</taxon>
        <taxon>Onchocercidae</taxon>
        <taxon>Acanthocheilonema</taxon>
    </lineage>
</organism>
<dbReference type="EMBL" id="UPTC01000582">
    <property type="protein sequence ID" value="VBB29316.1"/>
    <property type="molecule type" value="Genomic_DNA"/>
</dbReference>
<reference evidence="8 9" key="1">
    <citation type="submission" date="2018-08" db="EMBL/GenBank/DDBJ databases">
        <authorList>
            <person name="Laetsch R D."/>
            <person name="Stevens L."/>
            <person name="Kumar S."/>
            <person name="Blaxter L. M."/>
        </authorList>
    </citation>
    <scope>NUCLEOTIDE SEQUENCE [LARGE SCALE GENOMIC DNA]</scope>
</reference>
<dbReference type="STRING" id="6277.A0A498SJL1"/>
<feature type="domain" description="Bicarbonate transporter-like transmembrane" evidence="7">
    <location>
        <begin position="1"/>
        <end position="116"/>
    </location>
</feature>
<name>A0A498SJL1_ACAVI</name>
<evidence type="ECO:0000256" key="2">
    <source>
        <dbReference type="ARBA" id="ARBA00022692"/>
    </source>
</evidence>
<keyword evidence="4 6" id="KW-0472">Membrane</keyword>
<dbReference type="InterPro" id="IPR003020">
    <property type="entry name" value="HCO3_transpt_euk"/>
</dbReference>
<evidence type="ECO:0000256" key="6">
    <source>
        <dbReference type="SAM" id="Phobius"/>
    </source>
</evidence>
<keyword evidence="2 6" id="KW-0812">Transmembrane</keyword>
<dbReference type="GO" id="GO:0006820">
    <property type="term" value="P:monoatomic anion transport"/>
    <property type="evidence" value="ECO:0007669"/>
    <property type="project" value="InterPro"/>
</dbReference>